<dbReference type="AlphaFoldDB" id="A0A0K1XG83"/>
<keyword evidence="8 10" id="KW-1133">Transmembrane helix</keyword>
<evidence type="ECO:0000256" key="4">
    <source>
        <dbReference type="ARBA" id="ARBA00017522"/>
    </source>
</evidence>
<organism evidence="11 12">
    <name type="scientific">Thiopseudomonas alkaliphila</name>
    <dbReference type="NCBI Taxonomy" id="1697053"/>
    <lineage>
        <taxon>Bacteria</taxon>
        <taxon>Pseudomonadati</taxon>
        <taxon>Pseudomonadota</taxon>
        <taxon>Gammaproteobacteria</taxon>
        <taxon>Pseudomonadales</taxon>
        <taxon>Pseudomonadaceae</taxon>
        <taxon>Thiopseudomonas</taxon>
    </lineage>
</organism>
<dbReference type="RefSeq" id="WP_053101551.1">
    <property type="nucleotide sequence ID" value="NZ_CP012365.1"/>
</dbReference>
<dbReference type="GO" id="GO:0034257">
    <property type="term" value="F:nicotinamide riboside transmembrane transporter activity"/>
    <property type="evidence" value="ECO:0007669"/>
    <property type="project" value="InterPro"/>
</dbReference>
<feature type="transmembrane region" description="Helical" evidence="10">
    <location>
        <begin position="25"/>
        <end position="42"/>
    </location>
</feature>
<evidence type="ECO:0000256" key="7">
    <source>
        <dbReference type="ARBA" id="ARBA00022692"/>
    </source>
</evidence>
<sequence length="188" mass="21386">MLWPEGIAVLLGLSSVTLMARQNPLAWPIGLAMVVLYSLIFAQTRLYSEMLLQLIYAVLQLYGWWQWLYGGAQQQPRRVTRLPAAQMGRDLLLGALISLLLGGVMVTLTDARLPWVDAALTGFSLVAQWWMAQKRVQCWNLWLLLDLLYVLMFSLAELYLTAGLYLVFCGLALYGRQQWRKELTQCAS</sequence>
<evidence type="ECO:0000313" key="11">
    <source>
        <dbReference type="EMBL" id="AKX60254.1"/>
    </source>
</evidence>
<dbReference type="STRING" id="1697053.AKN87_00555"/>
<comment type="similarity">
    <text evidence="3">Belongs to the nicotinamide ribonucleoside (NR) uptake permease (TC 4.B.1) family.</text>
</comment>
<evidence type="ECO:0000256" key="3">
    <source>
        <dbReference type="ARBA" id="ARBA00006669"/>
    </source>
</evidence>
<evidence type="ECO:0000256" key="9">
    <source>
        <dbReference type="ARBA" id="ARBA00023136"/>
    </source>
</evidence>
<keyword evidence="12" id="KW-1185">Reference proteome</keyword>
<keyword evidence="5" id="KW-0813">Transport</keyword>
<dbReference type="Proteomes" id="UP000063953">
    <property type="component" value="Chromosome"/>
</dbReference>
<dbReference type="PANTHER" id="PTHR36122:SF2">
    <property type="entry name" value="NICOTINAMIDE RIBOSIDE TRANSPORTER PNUC"/>
    <property type="match status" value="1"/>
</dbReference>
<feature type="transmembrane region" description="Helical" evidence="10">
    <location>
        <begin position="147"/>
        <end position="174"/>
    </location>
</feature>
<protein>
    <recommendedName>
        <fullName evidence="4">Nicotinamide riboside transporter PnuC</fullName>
    </recommendedName>
</protein>
<dbReference type="PANTHER" id="PTHR36122">
    <property type="entry name" value="NICOTINAMIDE RIBOSIDE TRANSPORTER PNUC"/>
    <property type="match status" value="1"/>
</dbReference>
<reference evidence="11 12" key="1">
    <citation type="journal article" date="2015" name="Genome Announc.">
        <title>Genome Sequences of Oblitimonas alkaliphila gen. nov. sp. nov. (Proposed), a Novel Bacterium of the Pseudomonadaceae Family.</title>
        <authorList>
            <person name="Lauer A.C."/>
            <person name="Nicholson A.C."/>
            <person name="Humrighouse B.W."/>
            <person name="Emery B."/>
            <person name="Drobish A."/>
            <person name="Juieng P."/>
            <person name="Loparev V."/>
            <person name="McQuiston J.R."/>
        </authorList>
    </citation>
    <scope>NUCLEOTIDE SEQUENCE [LARGE SCALE GENOMIC DNA]</scope>
    <source>
        <strain evidence="11 12">E5571</strain>
    </source>
</reference>
<comment type="function">
    <text evidence="1">Required for nicotinamide riboside transport across the inner membrane.</text>
</comment>
<feature type="transmembrane region" description="Helical" evidence="10">
    <location>
        <begin position="54"/>
        <end position="71"/>
    </location>
</feature>
<dbReference type="GO" id="GO:0008483">
    <property type="term" value="F:transaminase activity"/>
    <property type="evidence" value="ECO:0007669"/>
    <property type="project" value="UniProtKB-KW"/>
</dbReference>
<evidence type="ECO:0000256" key="1">
    <source>
        <dbReference type="ARBA" id="ARBA00002672"/>
    </source>
</evidence>
<dbReference type="Pfam" id="PF04973">
    <property type="entry name" value="NMN_transporter"/>
    <property type="match status" value="1"/>
</dbReference>
<feature type="transmembrane region" description="Helical" evidence="10">
    <location>
        <begin position="91"/>
        <end position="108"/>
    </location>
</feature>
<proteinExistence type="inferred from homology"/>
<evidence type="ECO:0000256" key="5">
    <source>
        <dbReference type="ARBA" id="ARBA00022448"/>
    </source>
</evidence>
<evidence type="ECO:0000256" key="6">
    <source>
        <dbReference type="ARBA" id="ARBA00022475"/>
    </source>
</evidence>
<dbReference type="EMBL" id="CP012365">
    <property type="protein sequence ID" value="AKX60254.1"/>
    <property type="molecule type" value="Genomic_DNA"/>
</dbReference>
<evidence type="ECO:0000313" key="12">
    <source>
        <dbReference type="Proteomes" id="UP000063953"/>
    </source>
</evidence>
<comment type="subcellular location">
    <subcellularLocation>
        <location evidence="2">Cell membrane</location>
        <topology evidence="2">Multi-pass membrane protein</topology>
    </subcellularLocation>
</comment>
<keyword evidence="7 10" id="KW-0812">Transmembrane</keyword>
<dbReference type="NCBIfam" id="TIGR01528">
    <property type="entry name" value="NMN_trans_PnuC"/>
    <property type="match status" value="1"/>
</dbReference>
<keyword evidence="11" id="KW-0032">Aminotransferase</keyword>
<evidence type="ECO:0000256" key="2">
    <source>
        <dbReference type="ARBA" id="ARBA00004651"/>
    </source>
</evidence>
<gene>
    <name evidence="11" type="ORF">AKN88_10180</name>
</gene>
<keyword evidence="9 10" id="KW-0472">Membrane</keyword>
<keyword evidence="6" id="KW-1003">Cell membrane</keyword>
<accession>A0A0K1XG83</accession>
<name>A0A0K1XG83_9GAMM</name>
<evidence type="ECO:0000256" key="10">
    <source>
        <dbReference type="SAM" id="Phobius"/>
    </source>
</evidence>
<dbReference type="InterPro" id="IPR006419">
    <property type="entry name" value="NMN_transpt_PnuC"/>
</dbReference>
<keyword evidence="11" id="KW-0808">Transferase</keyword>
<dbReference type="GO" id="GO:0005886">
    <property type="term" value="C:plasma membrane"/>
    <property type="evidence" value="ECO:0007669"/>
    <property type="project" value="UniProtKB-SubCell"/>
</dbReference>
<evidence type="ECO:0000256" key="8">
    <source>
        <dbReference type="ARBA" id="ARBA00022989"/>
    </source>
</evidence>